<accession>A0A8C9YR28</accession>
<evidence type="ECO:0000256" key="4">
    <source>
        <dbReference type="ARBA" id="ARBA00023125"/>
    </source>
</evidence>
<keyword evidence="4 5" id="KW-0238">DNA-binding</keyword>
<sequence>MPAICCAIGCNNSRKRNPELVFYSIPKEKDRRKKWLAVIRRDHWTPTLRPIASACKHVGYSLYNLSF</sequence>
<evidence type="ECO:0000259" key="6">
    <source>
        <dbReference type="PROSITE" id="PS50950"/>
    </source>
</evidence>
<dbReference type="GO" id="GO:0003677">
    <property type="term" value="F:DNA binding"/>
    <property type="evidence" value="ECO:0007669"/>
    <property type="project" value="UniProtKB-UniRule"/>
</dbReference>
<dbReference type="GO" id="GO:0008270">
    <property type="term" value="F:zinc ion binding"/>
    <property type="evidence" value="ECO:0007669"/>
    <property type="project" value="UniProtKB-KW"/>
</dbReference>
<dbReference type="InterPro" id="IPR052224">
    <property type="entry name" value="THAP_domain_protein"/>
</dbReference>
<dbReference type="Pfam" id="PF05485">
    <property type="entry name" value="THAP"/>
    <property type="match status" value="1"/>
</dbReference>
<evidence type="ECO:0000313" key="8">
    <source>
        <dbReference type="Proteomes" id="UP000694568"/>
    </source>
</evidence>
<keyword evidence="3" id="KW-0862">Zinc</keyword>
<name>A0A8C9YR28_SANLU</name>
<evidence type="ECO:0000313" key="7">
    <source>
        <dbReference type="Ensembl" id="ENSSLUP00000029825.1"/>
    </source>
</evidence>
<keyword evidence="1" id="KW-0479">Metal-binding</keyword>
<organism evidence="7 8">
    <name type="scientific">Sander lucioperca</name>
    <name type="common">Pike-perch</name>
    <name type="synonym">Perca lucioperca</name>
    <dbReference type="NCBI Taxonomy" id="283035"/>
    <lineage>
        <taxon>Eukaryota</taxon>
        <taxon>Metazoa</taxon>
        <taxon>Chordata</taxon>
        <taxon>Craniata</taxon>
        <taxon>Vertebrata</taxon>
        <taxon>Euteleostomi</taxon>
        <taxon>Actinopterygii</taxon>
        <taxon>Neopterygii</taxon>
        <taxon>Teleostei</taxon>
        <taxon>Neoteleostei</taxon>
        <taxon>Acanthomorphata</taxon>
        <taxon>Eupercaria</taxon>
        <taxon>Perciformes</taxon>
        <taxon>Percoidei</taxon>
        <taxon>Percidae</taxon>
        <taxon>Luciopercinae</taxon>
        <taxon>Sander</taxon>
    </lineage>
</organism>
<dbReference type="AlphaFoldDB" id="A0A8C9YR28"/>
<reference evidence="7" key="2">
    <citation type="submission" date="2025-09" db="UniProtKB">
        <authorList>
            <consortium name="Ensembl"/>
        </authorList>
    </citation>
    <scope>IDENTIFICATION</scope>
</reference>
<keyword evidence="2 5" id="KW-0863">Zinc-finger</keyword>
<proteinExistence type="predicted"/>
<dbReference type="InterPro" id="IPR006612">
    <property type="entry name" value="THAP_Znf"/>
</dbReference>
<protein>
    <recommendedName>
        <fullName evidence="6">THAP-type domain-containing protein</fullName>
    </recommendedName>
</protein>
<evidence type="ECO:0000256" key="2">
    <source>
        <dbReference type="ARBA" id="ARBA00022771"/>
    </source>
</evidence>
<dbReference type="Ensembl" id="ENSSLUT00000030773.1">
    <property type="protein sequence ID" value="ENSSLUP00000029825.1"/>
    <property type="gene ID" value="ENSSLUG00000013392.1"/>
</dbReference>
<dbReference type="PANTHER" id="PTHR46927">
    <property type="entry name" value="AGAP005574-PA"/>
    <property type="match status" value="1"/>
</dbReference>
<feature type="domain" description="THAP-type" evidence="6">
    <location>
        <begin position="1"/>
        <end position="67"/>
    </location>
</feature>
<evidence type="ECO:0000256" key="5">
    <source>
        <dbReference type="PROSITE-ProRule" id="PRU00309"/>
    </source>
</evidence>
<dbReference type="PANTHER" id="PTHR46927:SF3">
    <property type="entry name" value="THAP-TYPE DOMAIN-CONTAINING PROTEIN"/>
    <property type="match status" value="1"/>
</dbReference>
<keyword evidence="8" id="KW-1185">Reference proteome</keyword>
<dbReference type="Proteomes" id="UP000694568">
    <property type="component" value="Unplaced"/>
</dbReference>
<evidence type="ECO:0000256" key="1">
    <source>
        <dbReference type="ARBA" id="ARBA00022723"/>
    </source>
</evidence>
<dbReference type="GeneTree" id="ENSGT01060000248802"/>
<evidence type="ECO:0000256" key="3">
    <source>
        <dbReference type="ARBA" id="ARBA00022833"/>
    </source>
</evidence>
<dbReference type="SUPFAM" id="SSF57716">
    <property type="entry name" value="Glucocorticoid receptor-like (DNA-binding domain)"/>
    <property type="match status" value="1"/>
</dbReference>
<reference evidence="7" key="1">
    <citation type="submission" date="2025-08" db="UniProtKB">
        <authorList>
            <consortium name="Ensembl"/>
        </authorList>
    </citation>
    <scope>IDENTIFICATION</scope>
</reference>
<dbReference type="PROSITE" id="PS50950">
    <property type="entry name" value="ZF_THAP"/>
    <property type="match status" value="1"/>
</dbReference>